<dbReference type="PROSITE" id="PS01319">
    <property type="entry name" value="RBFA"/>
    <property type="match status" value="1"/>
</dbReference>
<dbReference type="InterPro" id="IPR000238">
    <property type="entry name" value="RbfA"/>
</dbReference>
<dbReference type="NCBIfam" id="TIGR00082">
    <property type="entry name" value="rbfA"/>
    <property type="match status" value="1"/>
</dbReference>
<evidence type="ECO:0000256" key="1">
    <source>
        <dbReference type="ARBA" id="ARBA00022517"/>
    </source>
</evidence>
<dbReference type="AlphaFoldDB" id="A0A1D9P0B0"/>
<organism evidence="4 5">
    <name type="scientific">Butyrivibrio hungatei</name>
    <dbReference type="NCBI Taxonomy" id="185008"/>
    <lineage>
        <taxon>Bacteria</taxon>
        <taxon>Bacillati</taxon>
        <taxon>Bacillota</taxon>
        <taxon>Clostridia</taxon>
        <taxon>Lachnospirales</taxon>
        <taxon>Lachnospiraceae</taxon>
        <taxon>Butyrivibrio</taxon>
    </lineage>
</organism>
<dbReference type="GO" id="GO:0030490">
    <property type="term" value="P:maturation of SSU-rRNA"/>
    <property type="evidence" value="ECO:0007669"/>
    <property type="project" value="UniProtKB-UniRule"/>
</dbReference>
<accession>A0A1D9P0B0</accession>
<dbReference type="InterPro" id="IPR015946">
    <property type="entry name" value="KH_dom-like_a/b"/>
</dbReference>
<keyword evidence="2" id="KW-0963">Cytoplasm</keyword>
<comment type="similarity">
    <text evidence="2">Belongs to the RbfA family.</text>
</comment>
<dbReference type="Pfam" id="PF02033">
    <property type="entry name" value="RBFA"/>
    <property type="match status" value="1"/>
</dbReference>
<dbReference type="GO" id="GO:0043024">
    <property type="term" value="F:ribosomal small subunit binding"/>
    <property type="evidence" value="ECO:0007669"/>
    <property type="project" value="TreeGrafter"/>
</dbReference>
<comment type="subunit">
    <text evidence="2">Monomer. Binds 30S ribosomal subunits, but not 50S ribosomal subunits or 70S ribosomes.</text>
</comment>
<dbReference type="Gene3D" id="3.30.300.20">
    <property type="match status" value="1"/>
</dbReference>
<comment type="subcellular location">
    <subcellularLocation>
        <location evidence="2">Cytoplasm</location>
    </subcellularLocation>
</comment>
<dbReference type="PANTHER" id="PTHR33515">
    <property type="entry name" value="RIBOSOME-BINDING FACTOR A, CHLOROPLASTIC-RELATED"/>
    <property type="match status" value="1"/>
</dbReference>
<keyword evidence="1 2" id="KW-0690">Ribosome biogenesis</keyword>
<dbReference type="Proteomes" id="UP000179284">
    <property type="component" value="Chromosome I"/>
</dbReference>
<proteinExistence type="inferred from homology"/>
<dbReference type="OrthoDB" id="307788at2"/>
<dbReference type="EMBL" id="CP017831">
    <property type="protein sequence ID" value="AOZ95909.1"/>
    <property type="molecule type" value="Genomic_DNA"/>
</dbReference>
<dbReference type="GO" id="GO:0005829">
    <property type="term" value="C:cytosol"/>
    <property type="evidence" value="ECO:0007669"/>
    <property type="project" value="TreeGrafter"/>
</dbReference>
<dbReference type="PANTHER" id="PTHR33515:SF1">
    <property type="entry name" value="RIBOSOME-BINDING FACTOR A, CHLOROPLASTIC-RELATED"/>
    <property type="match status" value="1"/>
</dbReference>
<gene>
    <name evidence="2" type="primary">rbfA</name>
    <name evidence="4" type="ORF">bhn_I0875</name>
</gene>
<dbReference type="InterPro" id="IPR020053">
    <property type="entry name" value="Ribosome-bd_factorA_CS"/>
</dbReference>
<evidence type="ECO:0000256" key="3">
    <source>
        <dbReference type="SAM" id="MobiDB-lite"/>
    </source>
</evidence>
<keyword evidence="5" id="KW-1185">Reference proteome</keyword>
<feature type="compositionally biased region" description="Basic and acidic residues" evidence="3">
    <location>
        <begin position="118"/>
        <end position="127"/>
    </location>
</feature>
<evidence type="ECO:0000313" key="4">
    <source>
        <dbReference type="EMBL" id="AOZ95909.1"/>
    </source>
</evidence>
<sequence length="145" mass="16563">MRKNSNKNKRINGEVQKVISEAIRYSKDPRISPFTSVMDVEVAPDLKTCKVWVTVMGNDEDRLRTAEGLKSAAGYIRSTVAKQLNMRYTPELRFIMDDSIEYAINMSKIIDEVTAKDNEARAARGEDIETESDDFVDEDSFEEEE</sequence>
<evidence type="ECO:0000313" key="5">
    <source>
        <dbReference type="Proteomes" id="UP000179284"/>
    </source>
</evidence>
<comment type="function">
    <text evidence="2">One of several proteins that assist in the late maturation steps of the functional core of the 30S ribosomal subunit. Associates with free 30S ribosomal subunits (but not with 30S subunits that are part of 70S ribosomes or polysomes). Required for efficient processing of 16S rRNA. May interact with the 5'-terminal helix region of 16S rRNA.</text>
</comment>
<name>A0A1D9P0B0_9FIRM</name>
<dbReference type="RefSeq" id="WP_071175638.1">
    <property type="nucleotide sequence ID" value="NZ_CP017831.1"/>
</dbReference>
<dbReference type="KEGG" id="bhu:bhn_I0875"/>
<evidence type="ECO:0000256" key="2">
    <source>
        <dbReference type="HAMAP-Rule" id="MF_00003"/>
    </source>
</evidence>
<dbReference type="SUPFAM" id="SSF89919">
    <property type="entry name" value="Ribosome-binding factor A, RbfA"/>
    <property type="match status" value="1"/>
</dbReference>
<feature type="region of interest" description="Disordered" evidence="3">
    <location>
        <begin position="118"/>
        <end position="145"/>
    </location>
</feature>
<protein>
    <recommendedName>
        <fullName evidence="2">Ribosome-binding factor A</fullName>
    </recommendedName>
</protein>
<dbReference type="InterPro" id="IPR023799">
    <property type="entry name" value="RbfA_dom_sf"/>
</dbReference>
<dbReference type="HAMAP" id="MF_00003">
    <property type="entry name" value="RbfA"/>
    <property type="match status" value="1"/>
</dbReference>
<reference evidence="5" key="1">
    <citation type="submission" date="2016-10" db="EMBL/GenBank/DDBJ databases">
        <title>The complete genome sequence of the rumen bacterium Butyrivibrio hungatei MB2003.</title>
        <authorList>
            <person name="Palevich N."/>
            <person name="Kelly W.J."/>
            <person name="Leahy S.C."/>
            <person name="Altermann E."/>
            <person name="Rakonjac J."/>
            <person name="Attwood G.T."/>
        </authorList>
    </citation>
    <scope>NUCLEOTIDE SEQUENCE [LARGE SCALE GENOMIC DNA]</scope>
    <source>
        <strain evidence="5">MB2003</strain>
    </source>
</reference>
<feature type="compositionally biased region" description="Acidic residues" evidence="3">
    <location>
        <begin position="128"/>
        <end position="145"/>
    </location>
</feature>